<dbReference type="EMBL" id="BONQ01000126">
    <property type="protein sequence ID" value="GIG50024.1"/>
    <property type="molecule type" value="Genomic_DNA"/>
</dbReference>
<dbReference type="AlphaFoldDB" id="A0A919PTQ5"/>
<accession>A0A919PTQ5</accession>
<protein>
    <submittedName>
        <fullName evidence="1">Uncharacterized protein</fullName>
    </submittedName>
</protein>
<evidence type="ECO:0000313" key="1">
    <source>
        <dbReference type="EMBL" id="GIG50024.1"/>
    </source>
</evidence>
<gene>
    <name evidence="1" type="ORF">Dsi01nite_080650</name>
</gene>
<sequence>MLGVEELRKLCEDFRYNGRETDDDVVEQIRVDVQSYRDEFFVNPVPQVPPPPLLERLPLMGWLIYEASWQALQQIKAAFESLDEARRIPSVCAYRQVKHLANAARGLVWPEFAGRALGGIRAHALAESKRDTEEGYDEAYIVHLEVAERHQVCVDSHGNHPDRVRYLIDLDEVVLQIALAETGTACRTAERVIGRWSEQFADEDEQQWVQRMYGSLANAVNTGERALGAAKRIRETYPPAFRVDEFRLSMVTGARNPGIMTARAILLFLALGPAMEAAGRKPTRAATWSAERSALLGLFTRAYRMIEALVIDDAGRTVPLAQAHQRALVQLRLNLALLVPGHSLPSLETFAPCLKPDPLDDHAVEVMSVWLASKDGAGGPNHGSAIGAATLPLFVQSVIALRSLTETGDGDGYQAWRRTWFELGRFAGEPGRRDLVGEALEIAASRRSLRIGSQ</sequence>
<evidence type="ECO:0000313" key="2">
    <source>
        <dbReference type="Proteomes" id="UP000660611"/>
    </source>
</evidence>
<organism evidence="1 2">
    <name type="scientific">Dactylosporangium siamense</name>
    <dbReference type="NCBI Taxonomy" id="685454"/>
    <lineage>
        <taxon>Bacteria</taxon>
        <taxon>Bacillati</taxon>
        <taxon>Actinomycetota</taxon>
        <taxon>Actinomycetes</taxon>
        <taxon>Micromonosporales</taxon>
        <taxon>Micromonosporaceae</taxon>
        <taxon>Dactylosporangium</taxon>
    </lineage>
</organism>
<comment type="caution">
    <text evidence="1">The sequence shown here is derived from an EMBL/GenBank/DDBJ whole genome shotgun (WGS) entry which is preliminary data.</text>
</comment>
<dbReference type="Proteomes" id="UP000660611">
    <property type="component" value="Unassembled WGS sequence"/>
</dbReference>
<keyword evidence="2" id="KW-1185">Reference proteome</keyword>
<name>A0A919PTQ5_9ACTN</name>
<proteinExistence type="predicted"/>
<reference evidence="1" key="1">
    <citation type="submission" date="2021-01" db="EMBL/GenBank/DDBJ databases">
        <title>Whole genome shotgun sequence of Dactylosporangium siamense NBRC 106093.</title>
        <authorList>
            <person name="Komaki H."/>
            <person name="Tamura T."/>
        </authorList>
    </citation>
    <scope>NUCLEOTIDE SEQUENCE</scope>
    <source>
        <strain evidence="1">NBRC 106093</strain>
    </source>
</reference>
<dbReference type="RefSeq" id="WP_203851674.1">
    <property type="nucleotide sequence ID" value="NZ_BAAAVW010000029.1"/>
</dbReference>